<dbReference type="InterPro" id="IPR004513">
    <property type="entry name" value="FtsX"/>
</dbReference>
<dbReference type="GO" id="GO:0005886">
    <property type="term" value="C:plasma membrane"/>
    <property type="evidence" value="ECO:0007669"/>
    <property type="project" value="UniProtKB-SubCell"/>
</dbReference>
<comment type="function">
    <text evidence="1">Part of the ABC transporter FtsEX involved in cellular division.</text>
</comment>
<evidence type="ECO:0000256" key="10">
    <source>
        <dbReference type="ARBA" id="ARBA00023136"/>
    </source>
</evidence>
<keyword evidence="7 12" id="KW-0132">Cell division</keyword>
<dbReference type="STRING" id="1112204.GPOL_c33030"/>
<evidence type="ECO:0000256" key="1">
    <source>
        <dbReference type="ARBA" id="ARBA00003552"/>
    </source>
</evidence>
<keyword evidence="17" id="KW-1185">Reference proteome</keyword>
<dbReference type="HOGENOM" id="CLU_073546_1_0_11"/>
<accession>H6MY90</accession>
<evidence type="ECO:0000256" key="12">
    <source>
        <dbReference type="PIRNR" id="PIRNR003097"/>
    </source>
</evidence>
<evidence type="ECO:0000256" key="13">
    <source>
        <dbReference type="SAM" id="Phobius"/>
    </source>
</evidence>
<keyword evidence="8 13" id="KW-0812">Transmembrane</keyword>
<dbReference type="Pfam" id="PF18075">
    <property type="entry name" value="FtsX_ECD"/>
    <property type="match status" value="1"/>
</dbReference>
<feature type="transmembrane region" description="Helical" evidence="13">
    <location>
        <begin position="225"/>
        <end position="253"/>
    </location>
</feature>
<protein>
    <recommendedName>
        <fullName evidence="5 12">Cell division protein FtsX</fullName>
    </recommendedName>
</protein>
<evidence type="ECO:0000256" key="6">
    <source>
        <dbReference type="ARBA" id="ARBA00022475"/>
    </source>
</evidence>
<sequence>MRAQFIFSEVFNGFRRNLTMTVAMIITTAITLGMFGGGLLVIQMADKSQKIFLDRVEMQFFLNEDVSKADANCRNAPCTTLRADLEKQPGVGSVTYVSPEEGYQQAKEMFEETSPEIADQITQDTFSQASFKVRMSDPDRFDDVYNAFSGRQDLGVEGALDQRELVKRIFGVLDGVRNAAFSVAAILAVAAILLIVNTVQIAAFTRRTEVSIMRLVGATRWYTQLPFLLEAMLAAFIGSLLAIGGLFLAKIFFFDRALAGLYGVNIVPRVTIGDVLFVSPWLVIGGIVLAAVTGYVTLRVYVRE</sequence>
<evidence type="ECO:0000256" key="2">
    <source>
        <dbReference type="ARBA" id="ARBA00004651"/>
    </source>
</evidence>
<dbReference type="EMBL" id="CP003119">
    <property type="protein sequence ID" value="AFA74317.1"/>
    <property type="molecule type" value="Genomic_DNA"/>
</dbReference>
<comment type="subunit">
    <text evidence="4">Forms a membrane-associated complex with FtsE.</text>
</comment>
<feature type="transmembrane region" description="Helical" evidence="13">
    <location>
        <begin position="281"/>
        <end position="302"/>
    </location>
</feature>
<dbReference type="RefSeq" id="WP_014360764.1">
    <property type="nucleotide sequence ID" value="NC_016906.1"/>
</dbReference>
<evidence type="ECO:0000259" key="14">
    <source>
        <dbReference type="Pfam" id="PF02687"/>
    </source>
</evidence>
<comment type="subcellular location">
    <subcellularLocation>
        <location evidence="2">Cell membrane</location>
        <topology evidence="2">Multi-pass membrane protein</topology>
    </subcellularLocation>
</comment>
<gene>
    <name evidence="16" type="primary">ftsX</name>
    <name evidence="16" type="ordered locus">GPOL_c33030</name>
</gene>
<evidence type="ECO:0000256" key="5">
    <source>
        <dbReference type="ARBA" id="ARBA00021907"/>
    </source>
</evidence>
<evidence type="ECO:0000256" key="3">
    <source>
        <dbReference type="ARBA" id="ARBA00007379"/>
    </source>
</evidence>
<evidence type="ECO:0000256" key="8">
    <source>
        <dbReference type="ARBA" id="ARBA00022692"/>
    </source>
</evidence>
<dbReference type="PIRSF" id="PIRSF003097">
    <property type="entry name" value="FtsX"/>
    <property type="match status" value="1"/>
</dbReference>
<name>H6MY90_GORPV</name>
<evidence type="ECO:0000256" key="7">
    <source>
        <dbReference type="ARBA" id="ARBA00022618"/>
    </source>
</evidence>
<dbReference type="Gene3D" id="3.30.70.3040">
    <property type="match status" value="1"/>
</dbReference>
<dbReference type="KEGG" id="gpo:GPOL_c33030"/>
<feature type="domain" description="ABC3 transporter permease C-terminal" evidence="14">
    <location>
        <begin position="182"/>
        <end position="295"/>
    </location>
</feature>
<evidence type="ECO:0000256" key="9">
    <source>
        <dbReference type="ARBA" id="ARBA00022989"/>
    </source>
</evidence>
<dbReference type="GeneID" id="90160328"/>
<keyword evidence="6 12" id="KW-1003">Cell membrane</keyword>
<keyword evidence="9 13" id="KW-1133">Transmembrane helix</keyword>
<proteinExistence type="inferred from homology"/>
<dbReference type="NCBIfam" id="NF038346">
    <property type="entry name" value="FtsX_actino"/>
    <property type="match status" value="1"/>
</dbReference>
<dbReference type="GO" id="GO:0051301">
    <property type="term" value="P:cell division"/>
    <property type="evidence" value="ECO:0007669"/>
    <property type="project" value="UniProtKB-KW"/>
</dbReference>
<evidence type="ECO:0000259" key="15">
    <source>
        <dbReference type="Pfam" id="PF18075"/>
    </source>
</evidence>
<dbReference type="InterPro" id="IPR047929">
    <property type="entry name" value="FtsX_actino"/>
</dbReference>
<dbReference type="PANTHER" id="PTHR47755:SF1">
    <property type="entry name" value="CELL DIVISION PROTEIN FTSX"/>
    <property type="match status" value="1"/>
</dbReference>
<keyword evidence="10 12" id="KW-0472">Membrane</keyword>
<feature type="transmembrane region" description="Helical" evidence="13">
    <location>
        <begin position="179"/>
        <end position="204"/>
    </location>
</feature>
<evidence type="ECO:0000256" key="11">
    <source>
        <dbReference type="ARBA" id="ARBA00023306"/>
    </source>
</evidence>
<organism evidence="16 17">
    <name type="scientific">Gordonia polyisoprenivorans (strain DSM 44266 / VH2)</name>
    <dbReference type="NCBI Taxonomy" id="1112204"/>
    <lineage>
        <taxon>Bacteria</taxon>
        <taxon>Bacillati</taxon>
        <taxon>Actinomycetota</taxon>
        <taxon>Actinomycetes</taxon>
        <taxon>Mycobacteriales</taxon>
        <taxon>Gordoniaceae</taxon>
        <taxon>Gordonia</taxon>
    </lineage>
</organism>
<dbReference type="PANTHER" id="PTHR47755">
    <property type="entry name" value="CELL DIVISION PROTEIN FTSX"/>
    <property type="match status" value="1"/>
</dbReference>
<dbReference type="Pfam" id="PF02687">
    <property type="entry name" value="FtsX"/>
    <property type="match status" value="1"/>
</dbReference>
<dbReference type="InterPro" id="IPR040690">
    <property type="entry name" value="FtsX_ECD"/>
</dbReference>
<comment type="similarity">
    <text evidence="3 12">Belongs to the ABC-4 integral membrane protein family. FtsX subfamily.</text>
</comment>
<feature type="transmembrane region" description="Helical" evidence="13">
    <location>
        <begin position="21"/>
        <end position="45"/>
    </location>
</feature>
<evidence type="ECO:0000313" key="17">
    <source>
        <dbReference type="Proteomes" id="UP000009154"/>
    </source>
</evidence>
<keyword evidence="11 12" id="KW-0131">Cell cycle</keyword>
<evidence type="ECO:0000313" key="16">
    <source>
        <dbReference type="EMBL" id="AFA74317.1"/>
    </source>
</evidence>
<dbReference type="AlphaFoldDB" id="H6MY90"/>
<evidence type="ECO:0000256" key="4">
    <source>
        <dbReference type="ARBA" id="ARBA00011160"/>
    </source>
</evidence>
<reference evidence="16 17" key="1">
    <citation type="journal article" date="2012" name="Appl. Environ. Microbiol.">
        <title>Involvement of two latex-clearing proteins during rubber degradation and insights into the subsequent degradation pathway revealed by the genome sequence of Gordonia polyisoprenivorans strain VH2.</title>
        <authorList>
            <person name="Hiessl S."/>
            <person name="Schuldes J."/>
            <person name="Thurmer A."/>
            <person name="Halbsguth T."/>
            <person name="Broker D."/>
            <person name="Angelov A."/>
            <person name="Liebl W."/>
            <person name="Daniel R."/>
            <person name="Steinbuchel A."/>
        </authorList>
    </citation>
    <scope>NUCLEOTIDE SEQUENCE [LARGE SCALE GENOMIC DNA]</scope>
    <source>
        <strain evidence="17">DSM 44266 / VH2</strain>
    </source>
</reference>
<dbReference type="eggNOG" id="COG2177">
    <property type="taxonomic scope" value="Bacteria"/>
</dbReference>
<dbReference type="InterPro" id="IPR003838">
    <property type="entry name" value="ABC3_permease_C"/>
</dbReference>
<dbReference type="Proteomes" id="UP000009154">
    <property type="component" value="Chromosome"/>
</dbReference>
<feature type="domain" description="FtsX extracellular" evidence="15">
    <location>
        <begin position="56"/>
        <end position="151"/>
    </location>
</feature>